<reference evidence="6" key="1">
    <citation type="submission" date="2020-05" db="EMBL/GenBank/DDBJ databases">
        <title>Novel species in genus Nocardioides.</title>
        <authorList>
            <person name="Zhang G."/>
        </authorList>
    </citation>
    <scope>NUCLEOTIDE SEQUENCE [LARGE SCALE GENOMIC DNA]</scope>
    <source>
        <strain evidence="6">zg-1050</strain>
    </source>
</reference>
<dbReference type="InterPro" id="IPR000917">
    <property type="entry name" value="Sulfatase_N"/>
</dbReference>
<dbReference type="InterPro" id="IPR017850">
    <property type="entry name" value="Alkaline_phosphatase_core_sf"/>
</dbReference>
<evidence type="ECO:0000256" key="3">
    <source>
        <dbReference type="SAM" id="SignalP"/>
    </source>
</evidence>
<feature type="region of interest" description="Disordered" evidence="1">
    <location>
        <begin position="102"/>
        <end position="132"/>
    </location>
</feature>
<dbReference type="Gene3D" id="3.40.720.10">
    <property type="entry name" value="Alkaline Phosphatase, subunit A"/>
    <property type="match status" value="1"/>
</dbReference>
<accession>A0A6M8J6Z0</accession>
<keyword evidence="2" id="KW-1133">Transmembrane helix</keyword>
<feature type="chain" id="PRO_5026720560" evidence="3">
    <location>
        <begin position="43"/>
        <end position="760"/>
    </location>
</feature>
<feature type="domain" description="Sulfatase N-terminal" evidence="4">
    <location>
        <begin position="531"/>
        <end position="671"/>
    </location>
</feature>
<dbReference type="GO" id="GO:0016740">
    <property type="term" value="F:transferase activity"/>
    <property type="evidence" value="ECO:0007669"/>
    <property type="project" value="UniProtKB-KW"/>
</dbReference>
<feature type="region of interest" description="Disordered" evidence="1">
    <location>
        <begin position="503"/>
        <end position="525"/>
    </location>
</feature>
<keyword evidence="6" id="KW-1185">Reference proteome</keyword>
<dbReference type="Pfam" id="PF00884">
    <property type="entry name" value="Sulfatase"/>
    <property type="match status" value="1"/>
</dbReference>
<feature type="transmembrane region" description="Helical" evidence="2">
    <location>
        <begin position="184"/>
        <end position="205"/>
    </location>
</feature>
<feature type="transmembrane region" description="Helical" evidence="2">
    <location>
        <begin position="281"/>
        <end position="301"/>
    </location>
</feature>
<dbReference type="PROSITE" id="PS51318">
    <property type="entry name" value="TAT"/>
    <property type="match status" value="1"/>
</dbReference>
<dbReference type="KEGG" id="bwa:HLV38_05655"/>
<evidence type="ECO:0000313" key="6">
    <source>
        <dbReference type="Proteomes" id="UP000503297"/>
    </source>
</evidence>
<keyword evidence="3" id="KW-0732">Signal</keyword>
<feature type="transmembrane region" description="Helical" evidence="2">
    <location>
        <begin position="52"/>
        <end position="71"/>
    </location>
</feature>
<dbReference type="GO" id="GO:0016787">
    <property type="term" value="F:hydrolase activity"/>
    <property type="evidence" value="ECO:0007669"/>
    <property type="project" value="UniProtKB-KW"/>
</dbReference>
<dbReference type="SUPFAM" id="SSF53649">
    <property type="entry name" value="Alkaline phosphatase-like"/>
    <property type="match status" value="1"/>
</dbReference>
<proteinExistence type="predicted"/>
<feature type="signal peptide" evidence="3">
    <location>
        <begin position="1"/>
        <end position="42"/>
    </location>
</feature>
<evidence type="ECO:0000259" key="4">
    <source>
        <dbReference type="Pfam" id="PF00884"/>
    </source>
</evidence>
<protein>
    <submittedName>
        <fullName evidence="5">Sulfatase-like hydrolase/transferase</fullName>
    </submittedName>
</protein>
<feature type="transmembrane region" description="Helical" evidence="2">
    <location>
        <begin position="212"/>
        <end position="231"/>
    </location>
</feature>
<keyword evidence="5" id="KW-0378">Hydrolase</keyword>
<feature type="transmembrane region" description="Helical" evidence="2">
    <location>
        <begin position="146"/>
        <end position="164"/>
    </location>
</feature>
<organism evidence="5 6">
    <name type="scientific">Berryella wangjianweii</name>
    <dbReference type="NCBI Taxonomy" id="2734634"/>
    <lineage>
        <taxon>Bacteria</taxon>
        <taxon>Bacillati</taxon>
        <taxon>Actinomycetota</taxon>
        <taxon>Coriobacteriia</taxon>
        <taxon>Eggerthellales</taxon>
        <taxon>Eggerthellaceae</taxon>
        <taxon>Berryella</taxon>
    </lineage>
</organism>
<keyword evidence="2" id="KW-0812">Transmembrane</keyword>
<sequence>MTSLSLSNPMFGRRAALAAFDAACALCLAALASLALAPPAWAYVDPSVMTYTIQALAGVAVALSTVAGVLMRRTRRKLVRALGIDENRNKEVEPAVRRLDAQGRPVGGPVPAAAPEAGRARRRAGGAGAPEGASLPFHRPGWATRLALSLAVSAFVVFTVMIVAPAELVAGNEESLLFGLAEVWPVLIAPALIVCAALTAVLTVMRGRLFNLALLLLFGFGAACYVQVLFLNTGLPSADGQAVTWSNYTTITLVSLAVWIAVVVGPWALSRLNVKLVQSVAAGLALALIVVQGAGVASLFVDMANKSPQGEEAKANSYAITRTGLNTVSPKKNLIVFILDGFDTKQDLIPALKTDPHMLDEMTGFTWYQNSSPTLTPTREALPTMLSGDIPSPDKGFFRDDTTYTNTTYLADLKKAGYGIGLYSDTLNGSARGLFEHTVNGLPKNEASEAHDRAASKAKINENGTRKILLECALYRDLPWALKPTFWFYTDDINNAMVTREERPHADAAQTRNGHAVLDRLEPDPTPYSLNDKKYYDDLRAHKLALLDDGSAGAMRFIHLLGPHFPNTLDENVQEQGSTTRQQQARASMKIVSEYIRQLKEMGLYDNATIIITADHGYRSESNFAVLNGQMEMSPIMLVKQAGTAEQSAAPMKVSQNPVDTSDVMPTLVSTVEGLDRTNYAPDMEHRTDPDRVRHFYFCTKDANLDEIGFQEMKIKGDALDFSNWSSTGMVYSYKDSTWKQLEGTQEFQDDWLSKLYNYQ</sequence>
<feature type="transmembrane region" description="Helical" evidence="2">
    <location>
        <begin position="251"/>
        <end position="269"/>
    </location>
</feature>
<evidence type="ECO:0000313" key="5">
    <source>
        <dbReference type="EMBL" id="QKF07656.1"/>
    </source>
</evidence>
<dbReference type="RefSeq" id="WP_173164975.1">
    <property type="nucleotide sequence ID" value="NZ_CP053716.1"/>
</dbReference>
<dbReference type="Proteomes" id="UP000503297">
    <property type="component" value="Chromosome"/>
</dbReference>
<feature type="compositionally biased region" description="Low complexity" evidence="1">
    <location>
        <begin position="103"/>
        <end position="117"/>
    </location>
</feature>
<gene>
    <name evidence="5" type="ORF">HLV38_05655</name>
</gene>
<name>A0A6M8J6Z0_9ACTN</name>
<keyword evidence="5" id="KW-0808">Transferase</keyword>
<keyword evidence="2" id="KW-0472">Membrane</keyword>
<evidence type="ECO:0000256" key="1">
    <source>
        <dbReference type="SAM" id="MobiDB-lite"/>
    </source>
</evidence>
<dbReference type="InterPro" id="IPR006311">
    <property type="entry name" value="TAT_signal"/>
</dbReference>
<dbReference type="EMBL" id="CP053716">
    <property type="protein sequence ID" value="QKF07656.1"/>
    <property type="molecule type" value="Genomic_DNA"/>
</dbReference>
<dbReference type="AlphaFoldDB" id="A0A6M8J6Z0"/>
<evidence type="ECO:0000256" key="2">
    <source>
        <dbReference type="SAM" id="Phobius"/>
    </source>
</evidence>